<dbReference type="GO" id="GO:0016787">
    <property type="term" value="F:hydrolase activity"/>
    <property type="evidence" value="ECO:0007669"/>
    <property type="project" value="InterPro"/>
</dbReference>
<organism evidence="2 3">
    <name type="scientific">Ophiostoma piceae (strain UAMH 11346)</name>
    <name type="common">Sap stain fungus</name>
    <dbReference type="NCBI Taxonomy" id="1262450"/>
    <lineage>
        <taxon>Eukaryota</taxon>
        <taxon>Fungi</taxon>
        <taxon>Dikarya</taxon>
        <taxon>Ascomycota</taxon>
        <taxon>Pezizomycotina</taxon>
        <taxon>Sordariomycetes</taxon>
        <taxon>Sordariomycetidae</taxon>
        <taxon>Ophiostomatales</taxon>
        <taxon>Ophiostomataceae</taxon>
        <taxon>Ophiostoma</taxon>
    </lineage>
</organism>
<dbReference type="HOGENOM" id="CLU_572508_0_0_1"/>
<accession>S3CYU6</accession>
<dbReference type="eggNOG" id="ENOG502SRX8">
    <property type="taxonomic scope" value="Eukaryota"/>
</dbReference>
<feature type="domain" description="Calcineurin-like phosphoesterase" evidence="1">
    <location>
        <begin position="42"/>
        <end position="117"/>
    </location>
</feature>
<reference evidence="2 3" key="1">
    <citation type="journal article" date="2013" name="BMC Genomics">
        <title>The genome and transcriptome of the pine saprophyte Ophiostoma piceae, and a comparison with the bark beetle-associated pine pathogen Grosmannia clavigera.</title>
        <authorList>
            <person name="Haridas S."/>
            <person name="Wang Y."/>
            <person name="Lim L."/>
            <person name="Massoumi Alamouti S."/>
            <person name="Jackman S."/>
            <person name="Docking R."/>
            <person name="Robertson G."/>
            <person name="Birol I."/>
            <person name="Bohlmann J."/>
            <person name="Breuil C."/>
        </authorList>
    </citation>
    <scope>NUCLEOTIDE SEQUENCE [LARGE SCALE GENOMIC DNA]</scope>
    <source>
        <strain evidence="2 3">UAMH 11346</strain>
    </source>
</reference>
<protein>
    <submittedName>
        <fullName evidence="2">Ser thr protein phosphatase superfamily</fullName>
    </submittedName>
</protein>
<dbReference type="PANTHER" id="PTHR37844:SF2">
    <property type="entry name" value="SER_THR PROTEIN PHOSPHATASE SUPERFAMILY (AFU_ORTHOLOGUE AFUA_1G14840)"/>
    <property type="match status" value="1"/>
</dbReference>
<dbReference type="Pfam" id="PF00149">
    <property type="entry name" value="Metallophos"/>
    <property type="match status" value="1"/>
</dbReference>
<keyword evidence="3" id="KW-1185">Reference proteome</keyword>
<dbReference type="AlphaFoldDB" id="S3CYU6"/>
<gene>
    <name evidence="2" type="ORF">F503_02929</name>
</gene>
<dbReference type="PANTHER" id="PTHR37844">
    <property type="entry name" value="SER/THR PROTEIN PHOSPHATASE SUPERFAMILY (AFU_ORTHOLOGUE AFUA_1G14840)"/>
    <property type="match status" value="1"/>
</dbReference>
<evidence type="ECO:0000313" key="2">
    <source>
        <dbReference type="EMBL" id="EPE06100.1"/>
    </source>
</evidence>
<dbReference type="InterPro" id="IPR004843">
    <property type="entry name" value="Calcineurin-like_PHP"/>
</dbReference>
<dbReference type="OrthoDB" id="3259529at2759"/>
<evidence type="ECO:0000313" key="3">
    <source>
        <dbReference type="Proteomes" id="UP000016923"/>
    </source>
</evidence>
<dbReference type="SUPFAM" id="SSF56300">
    <property type="entry name" value="Metallo-dependent phosphatases"/>
    <property type="match status" value="1"/>
</dbReference>
<name>S3CYU6_OPHP1</name>
<dbReference type="InterPro" id="IPR029052">
    <property type="entry name" value="Metallo-depent_PP-like"/>
</dbReference>
<evidence type="ECO:0000259" key="1">
    <source>
        <dbReference type="Pfam" id="PF00149"/>
    </source>
</evidence>
<dbReference type="VEuPathDB" id="FungiDB:F503_02929"/>
<proteinExistence type="predicted"/>
<dbReference type="EMBL" id="KE148154">
    <property type="protein sequence ID" value="EPE06100.1"/>
    <property type="molecule type" value="Genomic_DNA"/>
</dbReference>
<dbReference type="Proteomes" id="UP000016923">
    <property type="component" value="Unassembled WGS sequence"/>
</dbReference>
<sequence>MCLNAIIPSPPKMKSLATLFPFLRRKRDQKCKSAKTAWRLQILSDLHLEVGQQYASFAIPATAPYLVLAGDIGRLVDYDALLHGFLARLVPCYRRIFYVLGNHEFYGLAYEAGVEAARRLEGEACLEGKLTVLNCDKWEGKEGKGGEQGEQEQQRLTILGCTLWSDVPEGAQAIVQSKLSDFRKINGWTMAQHNKIHAQEAAWLREAVAAGREQGPLCVITHYAPSLKGTSSPQNAYNPWTPGFATELLGDGSERLNDAAIALHRVLNRSGVTFGIFGGYAVSAIGGVRESKDIDCLAAVTKGQIIQLLDGHEGFQVIPQSRQDYVAFFWSNQQDRKNAVLVEIFCEQFPGSQYTMKDVHGTQLSIKGLSLGEGVSFFLDPFHVFKGKLRAAATRSKFHDSADLRTLGDKYTAQIKARAHDLSSEYVGLAILRYPELELLFNRLDVDIQSAQRAVRGVDLGRLPPPQPGDVQKGILK</sequence>